<comment type="caution">
    <text evidence="1">The sequence shown here is derived from an EMBL/GenBank/DDBJ whole genome shotgun (WGS) entry which is preliminary data.</text>
</comment>
<evidence type="ECO:0000313" key="1">
    <source>
        <dbReference type="EMBL" id="KAK5818333.1"/>
    </source>
</evidence>
<dbReference type="EMBL" id="JARKNE010000007">
    <property type="protein sequence ID" value="KAK5818333.1"/>
    <property type="molecule type" value="Genomic_DNA"/>
</dbReference>
<protein>
    <recommendedName>
        <fullName evidence="3">DUF4283 domain-containing protein</fullName>
    </recommendedName>
</protein>
<name>A0ABR0PAT3_GOSAR</name>
<reference evidence="1 2" key="1">
    <citation type="submission" date="2023-03" db="EMBL/GenBank/DDBJ databases">
        <title>WGS of Gossypium arboreum.</title>
        <authorList>
            <person name="Yu D."/>
        </authorList>
    </citation>
    <scope>NUCLEOTIDE SEQUENCE [LARGE SCALE GENOMIC DNA]</scope>
    <source>
        <tissue evidence="1">Leaf</tissue>
    </source>
</reference>
<dbReference type="Proteomes" id="UP001358586">
    <property type="component" value="Chromosome 7"/>
</dbReference>
<evidence type="ECO:0008006" key="3">
    <source>
        <dbReference type="Google" id="ProtNLM"/>
    </source>
</evidence>
<proteinExistence type="predicted"/>
<accession>A0ABR0PAT3</accession>
<keyword evidence="2" id="KW-1185">Reference proteome</keyword>
<organism evidence="1 2">
    <name type="scientific">Gossypium arboreum</name>
    <name type="common">Tree cotton</name>
    <name type="synonym">Gossypium nanking</name>
    <dbReference type="NCBI Taxonomy" id="29729"/>
    <lineage>
        <taxon>Eukaryota</taxon>
        <taxon>Viridiplantae</taxon>
        <taxon>Streptophyta</taxon>
        <taxon>Embryophyta</taxon>
        <taxon>Tracheophyta</taxon>
        <taxon>Spermatophyta</taxon>
        <taxon>Magnoliopsida</taxon>
        <taxon>eudicotyledons</taxon>
        <taxon>Gunneridae</taxon>
        <taxon>Pentapetalae</taxon>
        <taxon>rosids</taxon>
        <taxon>malvids</taxon>
        <taxon>Malvales</taxon>
        <taxon>Malvaceae</taxon>
        <taxon>Malvoideae</taxon>
        <taxon>Gossypium</taxon>
    </lineage>
</organism>
<gene>
    <name evidence="1" type="ORF">PVK06_023268</name>
</gene>
<evidence type="ECO:0000313" key="2">
    <source>
        <dbReference type="Proteomes" id="UP001358586"/>
    </source>
</evidence>
<sequence>MLIRCIYIGGEELGCQKTEVWIRDSVMHFPSLRNTMADLWHPIGGISITDLDTRFASRSNVRSNAQQFGSFLGSFLVYDMKILASVVKRENFCPIRVRVDPTKIIFGWDISLHAPMRRGSSMGPQNSNRLRLMKEYLNGRVTREGQDRLTSSAMQGNQTQ</sequence>